<keyword evidence="3" id="KW-1185">Reference proteome</keyword>
<protein>
    <recommendedName>
        <fullName evidence="1">Endonuclease/exonuclease/phosphatase domain-containing protein</fullName>
    </recommendedName>
</protein>
<feature type="domain" description="Endonuclease/exonuclease/phosphatase" evidence="1">
    <location>
        <begin position="7"/>
        <end position="178"/>
    </location>
</feature>
<proteinExistence type="predicted"/>
<name>A0A3P7BRM1_SCHSO</name>
<dbReference type="AlphaFoldDB" id="A0A3P7BRM1"/>
<dbReference type="EMBL" id="UYSU01003817">
    <property type="protein sequence ID" value="VDL87930.1"/>
    <property type="molecule type" value="Genomic_DNA"/>
</dbReference>
<dbReference type="Pfam" id="PF03372">
    <property type="entry name" value="Exo_endo_phos"/>
    <property type="match status" value="1"/>
</dbReference>
<dbReference type="OrthoDB" id="6307495at2759"/>
<evidence type="ECO:0000313" key="3">
    <source>
        <dbReference type="Proteomes" id="UP000275846"/>
    </source>
</evidence>
<evidence type="ECO:0000313" key="2">
    <source>
        <dbReference type="EMBL" id="VDL87930.1"/>
    </source>
</evidence>
<dbReference type="Proteomes" id="UP000275846">
    <property type="component" value="Unassembled WGS sequence"/>
</dbReference>
<dbReference type="SUPFAM" id="SSF56219">
    <property type="entry name" value="DNase I-like"/>
    <property type="match status" value="1"/>
</dbReference>
<dbReference type="InterPro" id="IPR036691">
    <property type="entry name" value="Endo/exonu/phosph_ase_sf"/>
</dbReference>
<dbReference type="InterPro" id="IPR005135">
    <property type="entry name" value="Endo/exonuclease/phosphatase"/>
</dbReference>
<reference evidence="2 3" key="1">
    <citation type="submission" date="2018-11" db="EMBL/GenBank/DDBJ databases">
        <authorList>
            <consortium name="Pathogen Informatics"/>
        </authorList>
    </citation>
    <scope>NUCLEOTIDE SEQUENCE [LARGE SCALE GENOMIC DNA]</scope>
    <source>
        <strain evidence="2 3">NST_G2</strain>
    </source>
</reference>
<dbReference type="Gene3D" id="3.60.10.10">
    <property type="entry name" value="Endonuclease/exonuclease/phosphatase"/>
    <property type="match status" value="1"/>
</dbReference>
<gene>
    <name evidence="2" type="ORF">SSLN_LOCUS1545</name>
</gene>
<sequence length="364" mass="40321">MGYALFIILSETRLSEQGQLEEVGTGYTFFWSGRPKAERRDAGVAFAIRNDIVGRLQRQSDATLVLPLPSVTTLLDVCPVCRRVSRTERRDAGVAFAIRNDIVGRLPCLSQGINDRLVSLRVPLRGDQFTTIISAYAPPRTSSCAMKDKFYEDLQALLATVPKVNNLIVLGDFNARVWTDHAACMCGTPSPVEQHLLPPSDAGECHVEAPSVAALAAAGLCYRPEARSTGRVGNQGDPRCQWLDRSPPCHLSNEALTSTPTKAPSNQITEKLEDLHAPADNAPVETRSCKLRNVIQSTALEVMGCARRQHQDCFDDNDTDISNLFAEKNELHKVYMDLRTDTTKAAFFRCHRLLQQRLREMQVG</sequence>
<accession>A0A3P7BRM1</accession>
<dbReference type="GO" id="GO:0003824">
    <property type="term" value="F:catalytic activity"/>
    <property type="evidence" value="ECO:0007669"/>
    <property type="project" value="InterPro"/>
</dbReference>
<evidence type="ECO:0000259" key="1">
    <source>
        <dbReference type="Pfam" id="PF03372"/>
    </source>
</evidence>
<organism evidence="2 3">
    <name type="scientific">Schistocephalus solidus</name>
    <name type="common">Tapeworm</name>
    <dbReference type="NCBI Taxonomy" id="70667"/>
    <lineage>
        <taxon>Eukaryota</taxon>
        <taxon>Metazoa</taxon>
        <taxon>Spiralia</taxon>
        <taxon>Lophotrochozoa</taxon>
        <taxon>Platyhelminthes</taxon>
        <taxon>Cestoda</taxon>
        <taxon>Eucestoda</taxon>
        <taxon>Diphyllobothriidea</taxon>
        <taxon>Diphyllobothriidae</taxon>
        <taxon>Schistocephalus</taxon>
    </lineage>
</organism>